<accession>A0A2N5DSG9</accession>
<dbReference type="SUPFAM" id="SSF50249">
    <property type="entry name" value="Nucleic acid-binding proteins"/>
    <property type="match status" value="1"/>
</dbReference>
<dbReference type="RefSeq" id="WP_241523878.1">
    <property type="nucleotide sequence ID" value="NZ_PJZH01000103.1"/>
</dbReference>
<evidence type="ECO:0000313" key="6">
    <source>
        <dbReference type="EMBL" id="PLR29013.1"/>
    </source>
</evidence>
<proteinExistence type="predicted"/>
<keyword evidence="4" id="KW-0030">Aminoacyl-tRNA synthetase</keyword>
<dbReference type="PANTHER" id="PTHR22594">
    <property type="entry name" value="ASPARTYL/LYSYL-TRNA SYNTHETASE"/>
    <property type="match status" value="1"/>
</dbReference>
<dbReference type="Gene3D" id="2.40.50.140">
    <property type="entry name" value="Nucleic acid-binding proteins"/>
    <property type="match status" value="1"/>
</dbReference>
<dbReference type="PANTHER" id="PTHR22594:SF34">
    <property type="entry name" value="ASPARAGINE--TRNA LIGASE, MITOCHONDRIAL-RELATED"/>
    <property type="match status" value="1"/>
</dbReference>
<dbReference type="InterPro" id="IPR004365">
    <property type="entry name" value="NA-bd_OB_tRNA"/>
</dbReference>
<dbReference type="GO" id="GO:0005524">
    <property type="term" value="F:ATP binding"/>
    <property type="evidence" value="ECO:0007669"/>
    <property type="project" value="UniProtKB-KW"/>
</dbReference>
<dbReference type="Pfam" id="PF01336">
    <property type="entry name" value="tRNA_anti-codon"/>
    <property type="match status" value="1"/>
</dbReference>
<reference evidence="6 7" key="1">
    <citation type="submission" date="2017-12" db="EMBL/GenBank/DDBJ databases">
        <title>Characterization of six clinical isolates of Enterochimera gen. nov., a novel genus of the Yersiniaciae family and the three species Enterochimera arupensis sp. nov., Enterochimera coloradensis sp. nov, and Enterochimera californica sp. nov.</title>
        <authorList>
            <person name="Rossi A."/>
            <person name="Fisher M."/>
        </authorList>
    </citation>
    <scope>NUCLEOTIDE SEQUENCE [LARGE SCALE GENOMIC DNA]</scope>
    <source>
        <strain evidence="7">2016-Iso4</strain>
    </source>
</reference>
<keyword evidence="7" id="KW-1185">Reference proteome</keyword>
<evidence type="ECO:0000256" key="2">
    <source>
        <dbReference type="ARBA" id="ARBA00022490"/>
    </source>
</evidence>
<evidence type="ECO:0000259" key="5">
    <source>
        <dbReference type="Pfam" id="PF01336"/>
    </source>
</evidence>
<dbReference type="Proteomes" id="UP000234503">
    <property type="component" value="Unassembled WGS sequence"/>
</dbReference>
<feature type="non-terminal residue" evidence="6">
    <location>
        <position position="110"/>
    </location>
</feature>
<dbReference type="GO" id="GO:0005737">
    <property type="term" value="C:cytoplasm"/>
    <property type="evidence" value="ECO:0007669"/>
    <property type="project" value="UniProtKB-SubCell"/>
</dbReference>
<dbReference type="CDD" id="cd04318">
    <property type="entry name" value="EcAsnRS_like_N"/>
    <property type="match status" value="1"/>
</dbReference>
<dbReference type="InterPro" id="IPR012340">
    <property type="entry name" value="NA-bd_OB-fold"/>
</dbReference>
<keyword evidence="3" id="KW-0648">Protein biosynthesis</keyword>
<evidence type="ECO:0000313" key="7">
    <source>
        <dbReference type="Proteomes" id="UP000234503"/>
    </source>
</evidence>
<dbReference type="AlphaFoldDB" id="A0A2N5DSG9"/>
<evidence type="ECO:0000256" key="3">
    <source>
        <dbReference type="ARBA" id="ARBA00022917"/>
    </source>
</evidence>
<feature type="non-terminal residue" evidence="6">
    <location>
        <position position="1"/>
    </location>
</feature>
<keyword evidence="2" id="KW-0963">Cytoplasm</keyword>
<comment type="caution">
    <text evidence="6">The sequence shown here is derived from an EMBL/GenBank/DDBJ whole genome shotgun (WGS) entry which is preliminary data.</text>
</comment>
<comment type="subcellular location">
    <subcellularLocation>
        <location evidence="1">Cytoplasm</location>
    </subcellularLocation>
</comment>
<gene>
    <name evidence="6" type="ORF">CYR32_21340</name>
</gene>
<feature type="domain" description="OB" evidence="5">
    <location>
        <begin position="2"/>
        <end position="69"/>
    </location>
</feature>
<sequence length="110" mass="11782">DSKAGISFLAVYDGSCFNPLQAVVNNSLSNYQADVLRLTTGCSVEITGTVVASPGEGQSFELQATAVNVVGWVDDPDTYPMAAKRHSIEYLREVAHLRPRTNLIGAVARV</sequence>
<dbReference type="GO" id="GO:0004812">
    <property type="term" value="F:aminoacyl-tRNA ligase activity"/>
    <property type="evidence" value="ECO:0007669"/>
    <property type="project" value="UniProtKB-KW"/>
</dbReference>
<evidence type="ECO:0000256" key="4">
    <source>
        <dbReference type="ARBA" id="ARBA00023146"/>
    </source>
</evidence>
<keyword evidence="4" id="KW-0436">Ligase</keyword>
<name>A0A2N5DSG9_9GAMM</name>
<evidence type="ECO:0000256" key="1">
    <source>
        <dbReference type="ARBA" id="ARBA00004496"/>
    </source>
</evidence>
<dbReference type="GO" id="GO:0006421">
    <property type="term" value="P:asparaginyl-tRNA aminoacylation"/>
    <property type="evidence" value="ECO:0007669"/>
    <property type="project" value="TreeGrafter"/>
</dbReference>
<protein>
    <recommendedName>
        <fullName evidence="5">OB domain-containing protein</fullName>
    </recommendedName>
</protein>
<organism evidence="6 7">
    <name type="scientific">Chimaeribacter coloradensis</name>
    <dbReference type="NCBI Taxonomy" id="2060068"/>
    <lineage>
        <taxon>Bacteria</taxon>
        <taxon>Pseudomonadati</taxon>
        <taxon>Pseudomonadota</taxon>
        <taxon>Gammaproteobacteria</taxon>
        <taxon>Enterobacterales</taxon>
        <taxon>Yersiniaceae</taxon>
        <taxon>Chimaeribacter</taxon>
    </lineage>
</organism>
<dbReference type="GO" id="GO:0003676">
    <property type="term" value="F:nucleic acid binding"/>
    <property type="evidence" value="ECO:0007669"/>
    <property type="project" value="InterPro"/>
</dbReference>
<dbReference type="EMBL" id="PJZH01000103">
    <property type="protein sequence ID" value="PLR29013.1"/>
    <property type="molecule type" value="Genomic_DNA"/>
</dbReference>